<proteinExistence type="predicted"/>
<feature type="domain" description="Pentraxin (PTX)" evidence="2">
    <location>
        <begin position="2"/>
        <end position="47"/>
    </location>
</feature>
<protein>
    <recommendedName>
        <fullName evidence="2">Pentraxin (PTX) domain-containing protein</fullName>
    </recommendedName>
</protein>
<evidence type="ECO:0000313" key="4">
    <source>
        <dbReference type="Proteomes" id="UP001311232"/>
    </source>
</evidence>
<dbReference type="EMBL" id="JAHHUM010002993">
    <property type="protein sequence ID" value="KAK5598870.1"/>
    <property type="molecule type" value="Genomic_DNA"/>
</dbReference>
<gene>
    <name evidence="3" type="ORF">CRENBAI_002894</name>
</gene>
<name>A0AAV9QSY5_9TELE</name>
<dbReference type="Pfam" id="PF00354">
    <property type="entry name" value="Pentaxin"/>
    <property type="match status" value="1"/>
</dbReference>
<sequence length="83" mass="9447">MFTFPLETITAHVKLRTTKQDFNAVTVCERSFTDLERSHLLFSLATPESAWWPGCSTRDPAGPSPNQRREAIPQWAHHLQGEP</sequence>
<keyword evidence="4" id="KW-1185">Reference proteome</keyword>
<evidence type="ECO:0000256" key="1">
    <source>
        <dbReference type="SAM" id="MobiDB-lite"/>
    </source>
</evidence>
<feature type="region of interest" description="Disordered" evidence="1">
    <location>
        <begin position="53"/>
        <end position="83"/>
    </location>
</feature>
<dbReference type="Proteomes" id="UP001311232">
    <property type="component" value="Unassembled WGS sequence"/>
</dbReference>
<evidence type="ECO:0000259" key="2">
    <source>
        <dbReference type="Pfam" id="PF00354"/>
    </source>
</evidence>
<reference evidence="3 4" key="1">
    <citation type="submission" date="2021-06" db="EMBL/GenBank/DDBJ databases">
        <authorList>
            <person name="Palmer J.M."/>
        </authorList>
    </citation>
    <scope>NUCLEOTIDE SEQUENCE [LARGE SCALE GENOMIC DNA]</scope>
    <source>
        <strain evidence="3 4">MEX-2019</strain>
        <tissue evidence="3">Muscle</tissue>
    </source>
</reference>
<dbReference type="InterPro" id="IPR001759">
    <property type="entry name" value="PTX_dom"/>
</dbReference>
<accession>A0AAV9QSY5</accession>
<dbReference type="AlphaFoldDB" id="A0AAV9QSY5"/>
<comment type="caution">
    <text evidence="3">The sequence shown here is derived from an EMBL/GenBank/DDBJ whole genome shotgun (WGS) entry which is preliminary data.</text>
</comment>
<organism evidence="3 4">
    <name type="scientific">Crenichthys baileyi</name>
    <name type="common">White River springfish</name>
    <dbReference type="NCBI Taxonomy" id="28760"/>
    <lineage>
        <taxon>Eukaryota</taxon>
        <taxon>Metazoa</taxon>
        <taxon>Chordata</taxon>
        <taxon>Craniata</taxon>
        <taxon>Vertebrata</taxon>
        <taxon>Euteleostomi</taxon>
        <taxon>Actinopterygii</taxon>
        <taxon>Neopterygii</taxon>
        <taxon>Teleostei</taxon>
        <taxon>Neoteleostei</taxon>
        <taxon>Acanthomorphata</taxon>
        <taxon>Ovalentaria</taxon>
        <taxon>Atherinomorphae</taxon>
        <taxon>Cyprinodontiformes</taxon>
        <taxon>Goodeidae</taxon>
        <taxon>Crenichthys</taxon>
    </lineage>
</organism>
<evidence type="ECO:0000313" key="3">
    <source>
        <dbReference type="EMBL" id="KAK5598870.1"/>
    </source>
</evidence>